<dbReference type="InterPro" id="IPR008302">
    <property type="entry name" value="NamZ"/>
</dbReference>
<dbReference type="GeneID" id="14925263"/>
<dbReference type="VEuPathDB" id="AmoebaDB:ACA1_272720"/>
<feature type="domain" description="Peptidoglycan beta-N-acetylmuramidase NamZ C-terminal" evidence="2">
    <location>
        <begin position="261"/>
        <end position="431"/>
    </location>
</feature>
<evidence type="ECO:0000313" key="3">
    <source>
        <dbReference type="EMBL" id="ELR24248.1"/>
    </source>
</evidence>
<dbReference type="RefSeq" id="XP_004353776.1">
    <property type="nucleotide sequence ID" value="XM_004353724.1"/>
</dbReference>
<keyword evidence="4" id="KW-1185">Reference proteome</keyword>
<dbReference type="GO" id="GO:0033922">
    <property type="term" value="F:peptidoglycan beta-N-acetylmuramidase activity"/>
    <property type="evidence" value="ECO:0007669"/>
    <property type="project" value="InterPro"/>
</dbReference>
<reference evidence="3 4" key="1">
    <citation type="journal article" date="2013" name="Genome Biol.">
        <title>Genome of Acanthamoeba castellanii highlights extensive lateral gene transfer and early evolution of tyrosine kinase signaling.</title>
        <authorList>
            <person name="Clarke M."/>
            <person name="Lohan A.J."/>
            <person name="Liu B."/>
            <person name="Lagkouvardos I."/>
            <person name="Roy S."/>
            <person name="Zafar N."/>
            <person name="Bertelli C."/>
            <person name="Schilde C."/>
            <person name="Kianianmomeni A."/>
            <person name="Burglin T.R."/>
            <person name="Frech C."/>
            <person name="Turcotte B."/>
            <person name="Kopec K.O."/>
            <person name="Synnott J.M."/>
            <person name="Choo C."/>
            <person name="Paponov I."/>
            <person name="Finkler A."/>
            <person name="Soon Heng Tan C."/>
            <person name="Hutchins A.P."/>
            <person name="Weinmeier T."/>
            <person name="Rattei T."/>
            <person name="Chu J.S."/>
            <person name="Gimenez G."/>
            <person name="Irimia M."/>
            <person name="Rigden D.J."/>
            <person name="Fitzpatrick D.A."/>
            <person name="Lorenzo-Morales J."/>
            <person name="Bateman A."/>
            <person name="Chiu C.H."/>
            <person name="Tang P."/>
            <person name="Hegemann P."/>
            <person name="Fromm H."/>
            <person name="Raoult D."/>
            <person name="Greub G."/>
            <person name="Miranda-Saavedra D."/>
            <person name="Chen N."/>
            <person name="Nash P."/>
            <person name="Ginger M.L."/>
            <person name="Horn M."/>
            <person name="Schaap P."/>
            <person name="Caler L."/>
            <person name="Loftus B."/>
        </authorList>
    </citation>
    <scope>NUCLEOTIDE SEQUENCE [LARGE SCALE GENOMIC DNA]</scope>
    <source>
        <strain evidence="3 4">Neff</strain>
    </source>
</reference>
<dbReference type="EMBL" id="KB007835">
    <property type="protein sequence ID" value="ELR24248.1"/>
    <property type="molecule type" value="Genomic_DNA"/>
</dbReference>
<dbReference type="AlphaFoldDB" id="L8HHR7"/>
<dbReference type="OrthoDB" id="2017677at2759"/>
<evidence type="ECO:0000259" key="2">
    <source>
        <dbReference type="Pfam" id="PF20732"/>
    </source>
</evidence>
<evidence type="ECO:0008006" key="5">
    <source>
        <dbReference type="Google" id="ProtNLM"/>
    </source>
</evidence>
<evidence type="ECO:0000313" key="4">
    <source>
        <dbReference type="Proteomes" id="UP000011083"/>
    </source>
</evidence>
<feature type="domain" description="Peptidoglycan beta-N-acetylmuramidase NamZ N-terminal" evidence="1">
    <location>
        <begin position="21"/>
        <end position="257"/>
    </location>
</feature>
<dbReference type="PANTHER" id="PTHR42915">
    <property type="entry name" value="HYPOTHETICAL 460 KDA PROTEIN IN FEUA-SIGW INTERGENIC REGION [PRECURSOR]"/>
    <property type="match status" value="1"/>
</dbReference>
<organism evidence="3 4">
    <name type="scientific">Acanthamoeba castellanii (strain ATCC 30010 / Neff)</name>
    <dbReference type="NCBI Taxonomy" id="1257118"/>
    <lineage>
        <taxon>Eukaryota</taxon>
        <taxon>Amoebozoa</taxon>
        <taxon>Discosea</taxon>
        <taxon>Longamoebia</taxon>
        <taxon>Centramoebida</taxon>
        <taxon>Acanthamoebidae</taxon>
        <taxon>Acanthamoeba</taxon>
    </lineage>
</organism>
<proteinExistence type="predicted"/>
<dbReference type="STRING" id="1257118.L8HHR7"/>
<name>L8HHR7_ACACF</name>
<dbReference type="Gene3D" id="3.40.50.12170">
    <property type="entry name" value="Uncharacterised protein PF07075, DUF1343"/>
    <property type="match status" value="1"/>
</dbReference>
<evidence type="ECO:0000259" key="1">
    <source>
        <dbReference type="Pfam" id="PF07075"/>
    </source>
</evidence>
<dbReference type="Pfam" id="PF07075">
    <property type="entry name" value="NamZ_N"/>
    <property type="match status" value="1"/>
</dbReference>
<protein>
    <recommendedName>
        <fullName evidence="5">DUF1343 domain-containing protein</fullName>
    </recommendedName>
</protein>
<dbReference type="InterPro" id="IPR048503">
    <property type="entry name" value="NamZ_C"/>
</dbReference>
<dbReference type="KEGG" id="acan:ACA1_272720"/>
<dbReference type="Proteomes" id="UP000011083">
    <property type="component" value="Unassembled WGS sequence"/>
</dbReference>
<sequence length="468" mass="52661">MQCGIDLVALRPSLLDDLGRVGVVSHQACATLDGRPATDVVFAGCREAKGSRVTAVFGPQHGYRQCEQDNMVETPDERYTFRSSGQTAVGDTTADVSVPLYSLYSERREPSPEQMEQVDTLVVDLPDIGCRIYTFMLTLAACLRAANRSGKRVVVLDRPNPLGLSWQGKADSKWRRVEGNILDTKWHSFVGWYPIPLRHGLTLGELGNLFVRMDDLKQVVYSVVKVEGLRRKDSMRTMLRAGYASSFPFASPNMPSWNSALYFPAFVVLEATNVSEGRGTTIPFQLVGAPYLDAQGCIGHLRQRQARNRASAHASFNGVAMAEHHFRTTFNKHAGNISRGVRFSPTFQLPFFSRRDSSVGGEEDEEEEEEDANVFALGMHFLHYVVSRHADAFKWRDPKQGYEYNFEDPPLLLILGHERWWNLFEGLRTGAKKSEDGESERELDACLQWAYDEAQRFAVESTHAHLYP</sequence>
<dbReference type="InterPro" id="IPR048502">
    <property type="entry name" value="NamZ_N"/>
</dbReference>
<gene>
    <name evidence="3" type="ORF">ACA1_272720</name>
</gene>
<dbReference type="Pfam" id="PF20732">
    <property type="entry name" value="NamZ_C"/>
    <property type="match status" value="1"/>
</dbReference>
<accession>L8HHR7</accession>
<dbReference type="Gene3D" id="3.90.1150.140">
    <property type="match status" value="1"/>
</dbReference>
<dbReference type="PANTHER" id="PTHR42915:SF1">
    <property type="entry name" value="PEPTIDOGLYCAN BETA-N-ACETYLMURAMIDASE NAMZ"/>
    <property type="match status" value="1"/>
</dbReference>